<gene>
    <name evidence="3" type="ORF">ACFPIJ_36925</name>
</gene>
<keyword evidence="4" id="KW-1185">Reference proteome</keyword>
<dbReference type="Pfam" id="PF02517">
    <property type="entry name" value="Rce1-like"/>
    <property type="match status" value="1"/>
</dbReference>
<reference evidence="4" key="1">
    <citation type="journal article" date="2019" name="Int. J. Syst. Evol. Microbiol.">
        <title>The Global Catalogue of Microorganisms (GCM) 10K type strain sequencing project: providing services to taxonomists for standard genome sequencing and annotation.</title>
        <authorList>
            <consortium name="The Broad Institute Genomics Platform"/>
            <consortium name="The Broad Institute Genome Sequencing Center for Infectious Disease"/>
            <person name="Wu L."/>
            <person name="Ma J."/>
        </authorList>
    </citation>
    <scope>NUCLEOTIDE SEQUENCE [LARGE SCALE GENOMIC DNA]</scope>
    <source>
        <strain evidence="4">CGMCC 4.7152</strain>
    </source>
</reference>
<dbReference type="Proteomes" id="UP001595912">
    <property type="component" value="Unassembled WGS sequence"/>
</dbReference>
<dbReference type="PANTHER" id="PTHR35797:SF1">
    <property type="entry name" value="PROTEASE"/>
    <property type="match status" value="1"/>
</dbReference>
<feature type="transmembrane region" description="Helical" evidence="1">
    <location>
        <begin position="192"/>
        <end position="213"/>
    </location>
</feature>
<comment type="caution">
    <text evidence="3">The sequence shown here is derived from an EMBL/GenBank/DDBJ whole genome shotgun (WGS) entry which is preliminary data.</text>
</comment>
<keyword evidence="1" id="KW-0472">Membrane</keyword>
<feature type="transmembrane region" description="Helical" evidence="1">
    <location>
        <begin position="120"/>
        <end position="137"/>
    </location>
</feature>
<dbReference type="RefSeq" id="WP_380122365.1">
    <property type="nucleotide sequence ID" value="NZ_JBHSIU010000051.1"/>
</dbReference>
<dbReference type="InterPro" id="IPR042150">
    <property type="entry name" value="MmRce1-like"/>
</dbReference>
<keyword evidence="1" id="KW-0812">Transmembrane</keyword>
<dbReference type="PANTHER" id="PTHR35797">
    <property type="entry name" value="PROTEASE-RELATED"/>
    <property type="match status" value="1"/>
</dbReference>
<feature type="domain" description="CAAX prenyl protease 2/Lysostaphin resistance protein A-like" evidence="2">
    <location>
        <begin position="124"/>
        <end position="235"/>
    </location>
</feature>
<protein>
    <submittedName>
        <fullName evidence="3">Type II CAAX prenyl endopeptidase Rce1 family protein</fullName>
    </submittedName>
</protein>
<keyword evidence="1" id="KW-1133">Transmembrane helix</keyword>
<name>A0ABV9W8F6_9ACTN</name>
<evidence type="ECO:0000256" key="1">
    <source>
        <dbReference type="SAM" id="Phobius"/>
    </source>
</evidence>
<evidence type="ECO:0000313" key="4">
    <source>
        <dbReference type="Proteomes" id="UP001595912"/>
    </source>
</evidence>
<sequence>MTRARRNFVLFAVAVAGAGWLGVAADLAGGAELANDAAFSDSGGTPGMLVFILGPVVTAVVLFFASRDGAGPLGLTLRFPHRTRWFTAALLLYPVITAVSVGAGLAVGAVTFSWTGSEPLVAAFLTVFAVQVIKNPIEEFIFRGYGTRTAMALSLPSRLAPHLLVGVVWSAWHLPLYLMWTSAADMRLVTSLSWPLFLVLMFAGLTAAAVLYGEVRVRTGSIWPGVVLHSMTNAIATPLVVNGHLGFTGHADALFSPIASSVVVMVLFGALGLLLVSGRRPDQAPAPRPERDPAVVLTTLHEAHGEFPG</sequence>
<feature type="transmembrane region" description="Helical" evidence="1">
    <location>
        <begin position="48"/>
        <end position="65"/>
    </location>
</feature>
<dbReference type="InterPro" id="IPR003675">
    <property type="entry name" value="Rce1/LyrA-like_dom"/>
</dbReference>
<evidence type="ECO:0000313" key="3">
    <source>
        <dbReference type="EMBL" id="MFC5003391.1"/>
    </source>
</evidence>
<accession>A0ABV9W8F6</accession>
<feature type="transmembrane region" description="Helical" evidence="1">
    <location>
        <begin position="220"/>
        <end position="241"/>
    </location>
</feature>
<dbReference type="EMBL" id="JBHSIU010000051">
    <property type="protein sequence ID" value="MFC5003391.1"/>
    <property type="molecule type" value="Genomic_DNA"/>
</dbReference>
<organism evidence="3 4">
    <name type="scientific">Dactylosporangium cerinum</name>
    <dbReference type="NCBI Taxonomy" id="1434730"/>
    <lineage>
        <taxon>Bacteria</taxon>
        <taxon>Bacillati</taxon>
        <taxon>Actinomycetota</taxon>
        <taxon>Actinomycetes</taxon>
        <taxon>Micromonosporales</taxon>
        <taxon>Micromonosporaceae</taxon>
        <taxon>Dactylosporangium</taxon>
    </lineage>
</organism>
<proteinExistence type="predicted"/>
<feature type="transmembrane region" description="Helical" evidence="1">
    <location>
        <begin position="85"/>
        <end position="114"/>
    </location>
</feature>
<evidence type="ECO:0000259" key="2">
    <source>
        <dbReference type="Pfam" id="PF02517"/>
    </source>
</evidence>
<feature type="transmembrane region" description="Helical" evidence="1">
    <location>
        <begin position="158"/>
        <end position="180"/>
    </location>
</feature>
<feature type="transmembrane region" description="Helical" evidence="1">
    <location>
        <begin position="253"/>
        <end position="276"/>
    </location>
</feature>